<proteinExistence type="predicted"/>
<accession>A0A9X3DBY7</accession>
<dbReference type="RefSeq" id="WP_266268889.1">
    <property type="nucleotide sequence ID" value="NZ_JAPJUH010000002.1"/>
</dbReference>
<dbReference type="Proteomes" id="UP001142592">
    <property type="component" value="Unassembled WGS sequence"/>
</dbReference>
<dbReference type="EMBL" id="JAPJUH010000002">
    <property type="protein sequence ID" value="MCX3264814.1"/>
    <property type="molecule type" value="Genomic_DNA"/>
</dbReference>
<dbReference type="AlphaFoldDB" id="A0A9X3DBY7"/>
<reference evidence="1" key="1">
    <citation type="submission" date="2022-11" db="EMBL/GenBank/DDBJ databases">
        <authorList>
            <person name="Graham C."/>
            <person name="Newman J.D."/>
        </authorList>
    </citation>
    <scope>NUCLEOTIDE SEQUENCE</scope>
    <source>
        <strain evidence="1">DSM 19486</strain>
    </source>
</reference>
<evidence type="ECO:0000313" key="1">
    <source>
        <dbReference type="EMBL" id="MCX3264814.1"/>
    </source>
</evidence>
<comment type="caution">
    <text evidence="1">The sequence shown here is derived from an EMBL/GenBank/DDBJ whole genome shotgun (WGS) entry which is preliminary data.</text>
</comment>
<gene>
    <name evidence="1" type="ORF">OQZ29_08670</name>
</gene>
<protein>
    <submittedName>
        <fullName evidence="1">Uncharacterized protein</fullName>
    </submittedName>
</protein>
<name>A0A9X3DBY7_9SPHI</name>
<sequence>MEINRDAFLLNIVDLYSLFQVLMKKETINQTEIVFYNSIREVPEWKWQLLQSILLQKEYIGSTLADVAKHHGKFDLFIKAKQYDELLEERINLTICFNTMLKNISIKSKALVCLIHTINGEPVDIISEDKQDEVYKQLLATNISTEKVDLLLEELKKKLLMN</sequence>
<evidence type="ECO:0000313" key="2">
    <source>
        <dbReference type="Proteomes" id="UP001142592"/>
    </source>
</evidence>
<keyword evidence="2" id="KW-1185">Reference proteome</keyword>
<organism evidence="1 2">
    <name type="scientific">Pedobacter agri</name>
    <dbReference type="NCBI Taxonomy" id="454586"/>
    <lineage>
        <taxon>Bacteria</taxon>
        <taxon>Pseudomonadati</taxon>
        <taxon>Bacteroidota</taxon>
        <taxon>Sphingobacteriia</taxon>
        <taxon>Sphingobacteriales</taxon>
        <taxon>Sphingobacteriaceae</taxon>
        <taxon>Pedobacter</taxon>
    </lineage>
</organism>